<dbReference type="CDD" id="cd13578">
    <property type="entry name" value="PBP2_Bug27"/>
    <property type="match status" value="1"/>
</dbReference>
<proteinExistence type="inferred from homology"/>
<evidence type="ECO:0000256" key="2">
    <source>
        <dbReference type="SAM" id="SignalP"/>
    </source>
</evidence>
<dbReference type="Proteomes" id="UP001501588">
    <property type="component" value="Unassembled WGS sequence"/>
</dbReference>
<dbReference type="PANTHER" id="PTHR42928">
    <property type="entry name" value="TRICARBOXYLATE-BINDING PROTEIN"/>
    <property type="match status" value="1"/>
</dbReference>
<comment type="caution">
    <text evidence="3">The sequence shown here is derived from an EMBL/GenBank/DDBJ whole genome shotgun (WGS) entry which is preliminary data.</text>
</comment>
<dbReference type="Pfam" id="PF03401">
    <property type="entry name" value="TctC"/>
    <property type="match status" value="1"/>
</dbReference>
<feature type="chain" id="PRO_5045242835" evidence="2">
    <location>
        <begin position="31"/>
        <end position="337"/>
    </location>
</feature>
<sequence>MTTTATTRRRLLFGAVPLPAVLALPSPALAQAAAFPARPVTWVVPFAAGGITDATARLIAQKMGANLGQPVVVDNRPGAGGTIGTEQASRAPADGYTLLYGTQNTHAVAPLLYPSLRYDPERDFVPVWGLGAAVNLLVANPALPVRSVADLVAHAKAHPDRINYASTGIGTGQHMAGELFQVVAGVRMTHVPYAGFQQALNDLTTGRMDVMFDYAFTSLPHAREGRLRALAVTATERLAVAPEVPTIGEAGLPGAEMMGWAGVYAPARTPAPVVARLAEAVAAAMRDPAVVEMFDRTGTIRWADKSGEDMRRVLAEEVPRARELIARSGGGGGVRAN</sequence>
<dbReference type="RefSeq" id="WP_343896111.1">
    <property type="nucleotide sequence ID" value="NZ_BAAAFZ010000046.1"/>
</dbReference>
<evidence type="ECO:0000313" key="4">
    <source>
        <dbReference type="Proteomes" id="UP001501588"/>
    </source>
</evidence>
<dbReference type="PANTHER" id="PTHR42928:SF5">
    <property type="entry name" value="BLR1237 PROTEIN"/>
    <property type="match status" value="1"/>
</dbReference>
<dbReference type="PIRSF" id="PIRSF017082">
    <property type="entry name" value="YflP"/>
    <property type="match status" value="1"/>
</dbReference>
<gene>
    <name evidence="3" type="ORF">GCM10009416_29410</name>
</gene>
<dbReference type="Gene3D" id="3.40.190.10">
    <property type="entry name" value="Periplasmic binding protein-like II"/>
    <property type="match status" value="1"/>
</dbReference>
<evidence type="ECO:0000313" key="3">
    <source>
        <dbReference type="EMBL" id="GAA0588975.1"/>
    </source>
</evidence>
<reference evidence="4" key="1">
    <citation type="journal article" date="2019" name="Int. J. Syst. Evol. Microbiol.">
        <title>The Global Catalogue of Microorganisms (GCM) 10K type strain sequencing project: providing services to taxonomists for standard genome sequencing and annotation.</title>
        <authorList>
            <consortium name="The Broad Institute Genomics Platform"/>
            <consortium name="The Broad Institute Genome Sequencing Center for Infectious Disease"/>
            <person name="Wu L."/>
            <person name="Ma J."/>
        </authorList>
    </citation>
    <scope>NUCLEOTIDE SEQUENCE [LARGE SCALE GENOMIC DNA]</scope>
    <source>
        <strain evidence="4">JCM 9933</strain>
    </source>
</reference>
<comment type="similarity">
    <text evidence="1">Belongs to the UPF0065 (bug) family.</text>
</comment>
<keyword evidence="4" id="KW-1185">Reference proteome</keyword>
<dbReference type="Gene3D" id="3.40.190.150">
    <property type="entry name" value="Bordetella uptake gene, domain 1"/>
    <property type="match status" value="1"/>
</dbReference>
<keyword evidence="2" id="KW-0732">Signal</keyword>
<feature type="signal peptide" evidence="2">
    <location>
        <begin position="1"/>
        <end position="30"/>
    </location>
</feature>
<accession>A0ABP3QGS6</accession>
<evidence type="ECO:0000256" key="1">
    <source>
        <dbReference type="ARBA" id="ARBA00006987"/>
    </source>
</evidence>
<dbReference type="InterPro" id="IPR005064">
    <property type="entry name" value="BUG"/>
</dbReference>
<dbReference type="InterPro" id="IPR006311">
    <property type="entry name" value="TAT_signal"/>
</dbReference>
<dbReference type="InterPro" id="IPR042100">
    <property type="entry name" value="Bug_dom1"/>
</dbReference>
<organism evidence="3 4">
    <name type="scientific">Craurococcus roseus</name>
    <dbReference type="NCBI Taxonomy" id="77585"/>
    <lineage>
        <taxon>Bacteria</taxon>
        <taxon>Pseudomonadati</taxon>
        <taxon>Pseudomonadota</taxon>
        <taxon>Alphaproteobacteria</taxon>
        <taxon>Acetobacterales</taxon>
        <taxon>Acetobacteraceae</taxon>
        <taxon>Craurococcus</taxon>
    </lineage>
</organism>
<dbReference type="EMBL" id="BAAAFZ010000046">
    <property type="protein sequence ID" value="GAA0588975.1"/>
    <property type="molecule type" value="Genomic_DNA"/>
</dbReference>
<dbReference type="PROSITE" id="PS51318">
    <property type="entry name" value="TAT"/>
    <property type="match status" value="1"/>
</dbReference>
<protein>
    <submittedName>
        <fullName evidence="3">Tripartite tricarboxylate transporter substrate binding protein</fullName>
    </submittedName>
</protein>
<name>A0ABP3QGS6_9PROT</name>
<dbReference type="SUPFAM" id="SSF53850">
    <property type="entry name" value="Periplasmic binding protein-like II"/>
    <property type="match status" value="1"/>
</dbReference>